<evidence type="ECO:0000313" key="3">
    <source>
        <dbReference type="Proteomes" id="UP000663722"/>
    </source>
</evidence>
<organism evidence="2 3">
    <name type="scientific">Desulfonema magnum</name>
    <dbReference type="NCBI Taxonomy" id="45655"/>
    <lineage>
        <taxon>Bacteria</taxon>
        <taxon>Pseudomonadati</taxon>
        <taxon>Thermodesulfobacteriota</taxon>
        <taxon>Desulfobacteria</taxon>
        <taxon>Desulfobacterales</taxon>
        <taxon>Desulfococcaceae</taxon>
        <taxon>Desulfonema</taxon>
    </lineage>
</organism>
<dbReference type="SUPFAM" id="SSF52980">
    <property type="entry name" value="Restriction endonuclease-like"/>
    <property type="match status" value="1"/>
</dbReference>
<feature type="domain" description="Putative restriction endonuclease" evidence="1">
    <location>
        <begin position="13"/>
        <end position="104"/>
    </location>
</feature>
<dbReference type="InterPro" id="IPR008538">
    <property type="entry name" value="Uma2"/>
</dbReference>
<dbReference type="EMBL" id="CP061800">
    <property type="protein sequence ID" value="QTA90792.1"/>
    <property type="molecule type" value="Genomic_DNA"/>
</dbReference>
<evidence type="ECO:0000313" key="2">
    <source>
        <dbReference type="EMBL" id="QTA90792.1"/>
    </source>
</evidence>
<dbReference type="AlphaFoldDB" id="A0A975GRC3"/>
<dbReference type="CDD" id="cd06260">
    <property type="entry name" value="DUF820-like"/>
    <property type="match status" value="1"/>
</dbReference>
<proteinExistence type="predicted"/>
<dbReference type="Proteomes" id="UP000663722">
    <property type="component" value="Chromosome"/>
</dbReference>
<sequence length="122" mass="14029">MKMFSDKNPAFNFVEIHDSGVVCSAPFQMKTGRNLPGREPDILFVSRENTGRLKETFLDGPADIAAEIISPESRTRDKKEKFSEYEKGGVREYWLIDPDEEKAERNFNILNQEFSGSFLYPD</sequence>
<protein>
    <submittedName>
        <fullName evidence="2">DUF820</fullName>
    </submittedName>
</protein>
<reference evidence="2" key="1">
    <citation type="journal article" date="2021" name="Microb. Physiol.">
        <title>Proteogenomic Insights into the Physiology of Marine, Sulfate-Reducing, Filamentous Desulfonema limicola and Desulfonema magnum.</title>
        <authorList>
            <person name="Schnaars V."/>
            <person name="Wohlbrand L."/>
            <person name="Scheve S."/>
            <person name="Hinrichs C."/>
            <person name="Reinhardt R."/>
            <person name="Rabus R."/>
        </authorList>
    </citation>
    <scope>NUCLEOTIDE SEQUENCE</scope>
    <source>
        <strain evidence="2">4be13</strain>
    </source>
</reference>
<gene>
    <name evidence="2" type="ORF">dnm_068530</name>
</gene>
<name>A0A975GRC3_9BACT</name>
<dbReference type="PANTHER" id="PTHR34107">
    <property type="entry name" value="SLL0198 PROTEIN-RELATED"/>
    <property type="match status" value="1"/>
</dbReference>
<dbReference type="PANTHER" id="PTHR34107:SF4">
    <property type="entry name" value="SLL1222 PROTEIN"/>
    <property type="match status" value="1"/>
</dbReference>
<evidence type="ECO:0000259" key="1">
    <source>
        <dbReference type="Pfam" id="PF05685"/>
    </source>
</evidence>
<dbReference type="KEGG" id="dmm:dnm_068530"/>
<accession>A0A975GRC3</accession>
<dbReference type="InterPro" id="IPR011335">
    <property type="entry name" value="Restrct_endonuc-II-like"/>
</dbReference>
<dbReference type="Gene3D" id="3.90.1570.10">
    <property type="entry name" value="tt1808, chain A"/>
    <property type="match status" value="1"/>
</dbReference>
<keyword evidence="3" id="KW-1185">Reference proteome</keyword>
<dbReference type="Pfam" id="PF05685">
    <property type="entry name" value="Uma2"/>
    <property type="match status" value="1"/>
</dbReference>
<dbReference type="InterPro" id="IPR012296">
    <property type="entry name" value="Nuclease_put_TT1808"/>
</dbReference>
<dbReference type="RefSeq" id="WP_207678830.1">
    <property type="nucleotide sequence ID" value="NZ_CP061800.1"/>
</dbReference>